<name>A0A1I6BJ86_9BACI</name>
<evidence type="ECO:0000313" key="2">
    <source>
        <dbReference type="Proteomes" id="UP000182762"/>
    </source>
</evidence>
<gene>
    <name evidence="1" type="ORF">SAMN02745910_03707</name>
</gene>
<protein>
    <submittedName>
        <fullName evidence="1">Uncharacterized protein</fullName>
    </submittedName>
</protein>
<dbReference type="GeneID" id="93712295"/>
<sequence>MIEELWDRQYIQEVSSILKTHPFEVKNVTGTIGINRKDPIDIKPVPNIQEVRKKYGKEIMIDHIDIMLNDDYPLDSKQQEKENEKVFNFLQDLRTHNMGHHLALEITYKNSQQRYQIFINERQGNKYHHPEDMKKALIKTQKQVEQTYRK</sequence>
<dbReference type="Proteomes" id="UP000182762">
    <property type="component" value="Unassembled WGS sequence"/>
</dbReference>
<accession>A0A1I6BJ86</accession>
<evidence type="ECO:0000313" key="1">
    <source>
        <dbReference type="EMBL" id="SFQ81006.1"/>
    </source>
</evidence>
<comment type="caution">
    <text evidence="1">The sequence shown here is derived from an EMBL/GenBank/DDBJ whole genome shotgun (WGS) entry which is preliminary data.</text>
</comment>
<dbReference type="RefSeq" id="WP_139210375.1">
    <property type="nucleotide sequence ID" value="NZ_FOXX01000010.1"/>
</dbReference>
<reference evidence="1 2" key="1">
    <citation type="submission" date="2016-10" db="EMBL/GenBank/DDBJ databases">
        <authorList>
            <person name="Varghese N."/>
            <person name="Submissions S."/>
        </authorList>
    </citation>
    <scope>NUCLEOTIDE SEQUENCE [LARGE SCALE GENOMIC DNA]</scope>
    <source>
        <strain evidence="1 2">DSM 13796</strain>
    </source>
</reference>
<keyword evidence="2" id="KW-1185">Reference proteome</keyword>
<dbReference type="EMBL" id="FOXX01000010">
    <property type="protein sequence ID" value="SFQ81006.1"/>
    <property type="molecule type" value="Genomic_DNA"/>
</dbReference>
<organism evidence="1 2">
    <name type="scientific">Priestia endophytica DSM 13796</name>
    <dbReference type="NCBI Taxonomy" id="1121089"/>
    <lineage>
        <taxon>Bacteria</taxon>
        <taxon>Bacillati</taxon>
        <taxon>Bacillota</taxon>
        <taxon>Bacilli</taxon>
        <taxon>Bacillales</taxon>
        <taxon>Bacillaceae</taxon>
        <taxon>Priestia</taxon>
    </lineage>
</organism>
<proteinExistence type="predicted"/>